<dbReference type="EMBL" id="BAABGY010000008">
    <property type="protein sequence ID" value="GAA4335270.1"/>
    <property type="molecule type" value="Genomic_DNA"/>
</dbReference>
<evidence type="ECO:0000256" key="4">
    <source>
        <dbReference type="ARBA" id="ARBA00023136"/>
    </source>
</evidence>
<keyword evidence="7" id="KW-1185">Reference proteome</keyword>
<sequence>MTVRTKNIVNFMCKAIASVLLLQTLFFKFSAAEESVYIFSKLGVEPWGRIASGVFELVASVLMLWPRTTAWGALLALGIMGGAILSHLLVLGISVQGDGGQLFAYAVLVLLSALVLVVNYRRQLGTLLPASLFPSK</sequence>
<evidence type="ECO:0000313" key="6">
    <source>
        <dbReference type="EMBL" id="GAA4335270.1"/>
    </source>
</evidence>
<name>A0ABP8H754_9BACT</name>
<gene>
    <name evidence="6" type="ORF">GCM10023184_29930</name>
</gene>
<dbReference type="Pfam" id="PF13564">
    <property type="entry name" value="DoxX_2"/>
    <property type="match status" value="1"/>
</dbReference>
<comment type="caution">
    <text evidence="6">The sequence shown here is derived from an EMBL/GenBank/DDBJ whole genome shotgun (WGS) entry which is preliminary data.</text>
</comment>
<keyword evidence="3 5" id="KW-1133">Transmembrane helix</keyword>
<proteinExistence type="predicted"/>
<dbReference type="InterPro" id="IPR032808">
    <property type="entry name" value="DoxX"/>
</dbReference>
<dbReference type="RefSeq" id="WP_345256556.1">
    <property type="nucleotide sequence ID" value="NZ_BAABGY010000008.1"/>
</dbReference>
<keyword evidence="4 5" id="KW-0472">Membrane</keyword>
<evidence type="ECO:0008006" key="8">
    <source>
        <dbReference type="Google" id="ProtNLM"/>
    </source>
</evidence>
<accession>A0ABP8H754</accession>
<evidence type="ECO:0000313" key="7">
    <source>
        <dbReference type="Proteomes" id="UP001501725"/>
    </source>
</evidence>
<feature type="transmembrane region" description="Helical" evidence="5">
    <location>
        <begin position="102"/>
        <end position="120"/>
    </location>
</feature>
<feature type="transmembrane region" description="Helical" evidence="5">
    <location>
        <begin position="72"/>
        <end position="96"/>
    </location>
</feature>
<reference evidence="7" key="1">
    <citation type="journal article" date="2019" name="Int. J. Syst. Evol. Microbiol.">
        <title>The Global Catalogue of Microorganisms (GCM) 10K type strain sequencing project: providing services to taxonomists for standard genome sequencing and annotation.</title>
        <authorList>
            <consortium name="The Broad Institute Genomics Platform"/>
            <consortium name="The Broad Institute Genome Sequencing Center for Infectious Disease"/>
            <person name="Wu L."/>
            <person name="Ma J."/>
        </authorList>
    </citation>
    <scope>NUCLEOTIDE SEQUENCE [LARGE SCALE GENOMIC DNA]</scope>
    <source>
        <strain evidence="7">JCM 17919</strain>
    </source>
</reference>
<comment type="subcellular location">
    <subcellularLocation>
        <location evidence="1">Membrane</location>
        <topology evidence="1">Multi-pass membrane protein</topology>
    </subcellularLocation>
</comment>
<protein>
    <recommendedName>
        <fullName evidence="8">DoxX family protein</fullName>
    </recommendedName>
</protein>
<organism evidence="6 7">
    <name type="scientific">Flaviaesturariibacter amylovorans</name>
    <dbReference type="NCBI Taxonomy" id="1084520"/>
    <lineage>
        <taxon>Bacteria</taxon>
        <taxon>Pseudomonadati</taxon>
        <taxon>Bacteroidota</taxon>
        <taxon>Chitinophagia</taxon>
        <taxon>Chitinophagales</taxon>
        <taxon>Chitinophagaceae</taxon>
        <taxon>Flaviaestuariibacter</taxon>
    </lineage>
</organism>
<evidence type="ECO:0000256" key="2">
    <source>
        <dbReference type="ARBA" id="ARBA00022692"/>
    </source>
</evidence>
<evidence type="ECO:0000256" key="5">
    <source>
        <dbReference type="SAM" id="Phobius"/>
    </source>
</evidence>
<evidence type="ECO:0000256" key="1">
    <source>
        <dbReference type="ARBA" id="ARBA00004141"/>
    </source>
</evidence>
<evidence type="ECO:0000256" key="3">
    <source>
        <dbReference type="ARBA" id="ARBA00022989"/>
    </source>
</evidence>
<keyword evidence="2 5" id="KW-0812">Transmembrane</keyword>
<feature type="transmembrane region" description="Helical" evidence="5">
    <location>
        <begin position="47"/>
        <end position="65"/>
    </location>
</feature>
<dbReference type="Proteomes" id="UP001501725">
    <property type="component" value="Unassembled WGS sequence"/>
</dbReference>